<sequence length="231" mass="26085">MAYDRFMAISHPLRYKLVMSSRACILIALLAWLTFFLLTIMPILLFPISFCGHNSVNHFSCEVQAMFKLLCSNTIFLEVLMMICAIISMLLPLIFILVSYLCVLRAVLRIQSPDTRLKAFSACGSHLLVVTIYFGTLIYIYVKPQAKRSQDGDKIISIFYAAVTPMLNPLIYTLRNKDVKAALRRVTCGAKSRCLNQATALIILHLQVTPLKWKGLAKHLVNGRTDLRAEV</sequence>
<accession>A0AC11EHV3</accession>
<name>A0AC11EHV3_SHEEP</name>
<reference evidence="1" key="2">
    <citation type="submission" date="2025-08" db="UniProtKB">
        <authorList>
            <consortium name="Ensembl"/>
        </authorList>
    </citation>
    <scope>IDENTIFICATION</scope>
</reference>
<reference evidence="1" key="1">
    <citation type="submission" date="2020-11" db="EMBL/GenBank/DDBJ databases">
        <authorList>
            <person name="Davenport K.M."/>
            <person name="Bickhart D.M."/>
            <person name="Smith T.P.L."/>
            <person name="Murdoch B.M."/>
            <person name="Rosen B.D."/>
        </authorList>
    </citation>
    <scope>NUCLEOTIDE SEQUENCE [LARGE SCALE GENOMIC DNA]</scope>
    <source>
        <strain evidence="1">OAR_USU_Benz2616</strain>
    </source>
</reference>
<proteinExistence type="predicted"/>
<reference evidence="1" key="3">
    <citation type="submission" date="2025-09" db="UniProtKB">
        <authorList>
            <consortium name="Ensembl"/>
        </authorList>
    </citation>
    <scope>IDENTIFICATION</scope>
</reference>
<evidence type="ECO:0000313" key="1">
    <source>
        <dbReference type="Ensembl" id="ENSOARP00020058605.1"/>
    </source>
</evidence>
<dbReference type="Ensembl" id="ENSOART00020064677.1">
    <property type="protein sequence ID" value="ENSOARP00020058605.1"/>
    <property type="gene ID" value="ENSOARG00020037396.1"/>
</dbReference>
<protein>
    <submittedName>
        <fullName evidence="1">Uncharacterized protein</fullName>
    </submittedName>
</protein>
<organism evidence="1">
    <name type="scientific">Ovis aries</name>
    <name type="common">Sheep</name>
    <dbReference type="NCBI Taxonomy" id="9940"/>
    <lineage>
        <taxon>Eukaryota</taxon>
        <taxon>Metazoa</taxon>
        <taxon>Chordata</taxon>
        <taxon>Craniata</taxon>
        <taxon>Vertebrata</taxon>
        <taxon>Euteleostomi</taxon>
        <taxon>Mammalia</taxon>
        <taxon>Eutheria</taxon>
        <taxon>Laurasiatheria</taxon>
        <taxon>Artiodactyla</taxon>
        <taxon>Ruminantia</taxon>
        <taxon>Pecora</taxon>
        <taxon>Bovidae</taxon>
        <taxon>Caprinae</taxon>
        <taxon>Ovis</taxon>
    </lineage>
</organism>